<dbReference type="PANTHER" id="PTHR32266:SF12">
    <property type="entry name" value="NICOTIANAMINE SYNTHASE 3"/>
    <property type="match status" value="1"/>
</dbReference>
<dbReference type="InterPro" id="IPR004298">
    <property type="entry name" value="Nicotian_synth"/>
</dbReference>
<keyword evidence="4" id="KW-1185">Reference proteome</keyword>
<evidence type="ECO:0000313" key="3">
    <source>
        <dbReference type="EMBL" id="CAH9050235.1"/>
    </source>
</evidence>
<gene>
    <name evidence="3" type="ORF">PSECIP111854_00487</name>
</gene>
<dbReference type="InterPro" id="IPR029063">
    <property type="entry name" value="SAM-dependent_MTases_sf"/>
</dbReference>
<keyword evidence="2" id="KW-0949">S-adenosyl-L-methionine</keyword>
<comment type="caution">
    <text evidence="3">The sequence shown here is derived from an EMBL/GenBank/DDBJ whole genome shotgun (WGS) entry which is preliminary data.</text>
</comment>
<dbReference type="SUPFAM" id="SSF53335">
    <property type="entry name" value="S-adenosyl-L-methionine-dependent methyltransferases"/>
    <property type="match status" value="1"/>
</dbReference>
<dbReference type="Proteomes" id="UP001152467">
    <property type="component" value="Unassembled WGS sequence"/>
</dbReference>
<protein>
    <recommendedName>
        <fullName evidence="5">Nicotianamine synthase</fullName>
    </recommendedName>
</protein>
<name>A0A9W4VMI3_9GAMM</name>
<proteinExistence type="predicted"/>
<dbReference type="Gene3D" id="3.40.50.150">
    <property type="entry name" value="Vaccinia Virus protein VP39"/>
    <property type="match status" value="1"/>
</dbReference>
<dbReference type="PANTHER" id="PTHR32266">
    <property type="entry name" value="NICOTIANAMINE SYNTHASE 3"/>
    <property type="match status" value="1"/>
</dbReference>
<evidence type="ECO:0008006" key="5">
    <source>
        <dbReference type="Google" id="ProtNLM"/>
    </source>
</evidence>
<dbReference type="CDD" id="cd02440">
    <property type="entry name" value="AdoMet_MTases"/>
    <property type="match status" value="1"/>
</dbReference>
<dbReference type="GO" id="GO:0030418">
    <property type="term" value="P:nicotianamine biosynthetic process"/>
    <property type="evidence" value="ECO:0007669"/>
    <property type="project" value="InterPro"/>
</dbReference>
<evidence type="ECO:0000256" key="2">
    <source>
        <dbReference type="ARBA" id="ARBA00022691"/>
    </source>
</evidence>
<organism evidence="3 4">
    <name type="scientific">Pseudoalteromonas holothuriae</name>
    <dbReference type="NCBI Taxonomy" id="2963714"/>
    <lineage>
        <taxon>Bacteria</taxon>
        <taxon>Pseudomonadati</taxon>
        <taxon>Pseudomonadota</taxon>
        <taxon>Gammaproteobacteria</taxon>
        <taxon>Alteromonadales</taxon>
        <taxon>Pseudoalteromonadaceae</taxon>
        <taxon>Pseudoalteromonas</taxon>
    </lineage>
</organism>
<accession>A0A9W4VMI3</accession>
<dbReference type="Pfam" id="PF03059">
    <property type="entry name" value="NAS"/>
    <property type="match status" value="1"/>
</dbReference>
<evidence type="ECO:0000313" key="4">
    <source>
        <dbReference type="Proteomes" id="UP001152467"/>
    </source>
</evidence>
<dbReference type="PROSITE" id="PS51142">
    <property type="entry name" value="NAS"/>
    <property type="match status" value="1"/>
</dbReference>
<sequence length="273" mass="30856">MTISHSVETHAAHIAHEYKNITAMSKLEITPDNMSKFHRFLDLLSNEHGSEFATGVLAQPDIQQIKPGIQHLFSQASSLYERHWAQRLIQSEDSATLLRQEYPYFQHYERATGLEINAIYSLANEPVKNVLMVGSGALPLTSLALLNADLVVENLDINQSDLMLGKAVSEALRPDKNMTFIHNDVCKQDQLQQYDVIWLAALVGDEKIKDQIIKHLFEHMRPGAQLVVRTAYNLRTLLYPSIDESGLLPFALKLKVQTYADNFHSILIAQKPV</sequence>
<keyword evidence="1" id="KW-0808">Transferase</keyword>
<dbReference type="RefSeq" id="WP_261625692.1">
    <property type="nucleotide sequence ID" value="NZ_CAMAPC010000002.1"/>
</dbReference>
<dbReference type="GO" id="GO:0030410">
    <property type="term" value="F:nicotianamine synthase activity"/>
    <property type="evidence" value="ECO:0007669"/>
    <property type="project" value="InterPro"/>
</dbReference>
<dbReference type="AlphaFoldDB" id="A0A9W4VMI3"/>
<reference evidence="3" key="1">
    <citation type="submission" date="2022-07" db="EMBL/GenBank/DDBJ databases">
        <authorList>
            <person name="Criscuolo A."/>
        </authorList>
    </citation>
    <scope>NUCLEOTIDE SEQUENCE</scope>
    <source>
        <strain evidence="3">CIP111854</strain>
    </source>
</reference>
<dbReference type="EMBL" id="CAMAPC010000002">
    <property type="protein sequence ID" value="CAH9050235.1"/>
    <property type="molecule type" value="Genomic_DNA"/>
</dbReference>
<evidence type="ECO:0000256" key="1">
    <source>
        <dbReference type="ARBA" id="ARBA00022679"/>
    </source>
</evidence>